<dbReference type="Gene3D" id="3.20.20.300">
    <property type="entry name" value="Glycoside hydrolase, family 3, N-terminal domain"/>
    <property type="match status" value="1"/>
</dbReference>
<dbReference type="PANTHER" id="PTHR42715">
    <property type="entry name" value="BETA-GLUCOSIDASE"/>
    <property type="match status" value="1"/>
</dbReference>
<dbReference type="SUPFAM" id="SSF52279">
    <property type="entry name" value="Beta-D-glucan exohydrolase, C-terminal domain"/>
    <property type="match status" value="1"/>
</dbReference>
<keyword evidence="2 4" id="KW-0378">Hydrolase</keyword>
<dbReference type="GO" id="GO:0005975">
    <property type="term" value="P:carbohydrate metabolic process"/>
    <property type="evidence" value="ECO:0007669"/>
    <property type="project" value="InterPro"/>
</dbReference>
<feature type="domain" description="Fibronectin type III-like" evidence="3">
    <location>
        <begin position="584"/>
        <end position="654"/>
    </location>
</feature>
<comment type="similarity">
    <text evidence="1">Belongs to the glycosyl hydrolase 3 family.</text>
</comment>
<name>A0AAE3JIE3_9SPIR</name>
<evidence type="ECO:0000256" key="2">
    <source>
        <dbReference type="ARBA" id="ARBA00022801"/>
    </source>
</evidence>
<dbReference type="PRINTS" id="PR00133">
    <property type="entry name" value="GLHYDRLASE3"/>
</dbReference>
<dbReference type="InterPro" id="IPR002772">
    <property type="entry name" value="Glyco_hydro_3_C"/>
</dbReference>
<organism evidence="4 5">
    <name type="scientific">Teretinema zuelzerae</name>
    <dbReference type="NCBI Taxonomy" id="156"/>
    <lineage>
        <taxon>Bacteria</taxon>
        <taxon>Pseudomonadati</taxon>
        <taxon>Spirochaetota</taxon>
        <taxon>Spirochaetia</taxon>
        <taxon>Spirochaetales</taxon>
        <taxon>Treponemataceae</taxon>
        <taxon>Teretinema</taxon>
    </lineage>
</organism>
<dbReference type="SUPFAM" id="SSF51445">
    <property type="entry name" value="(Trans)glycosidases"/>
    <property type="match status" value="1"/>
</dbReference>
<dbReference type="Proteomes" id="UP001198163">
    <property type="component" value="Unassembled WGS sequence"/>
</dbReference>
<proteinExistence type="inferred from homology"/>
<dbReference type="InterPro" id="IPR036962">
    <property type="entry name" value="Glyco_hydro_3_N_sf"/>
</dbReference>
<dbReference type="PANTHER" id="PTHR42715:SF10">
    <property type="entry name" value="BETA-GLUCOSIDASE"/>
    <property type="match status" value="1"/>
</dbReference>
<dbReference type="AlphaFoldDB" id="A0AAE3JIE3"/>
<dbReference type="SMART" id="SM01217">
    <property type="entry name" value="Fn3_like"/>
    <property type="match status" value="1"/>
</dbReference>
<protein>
    <submittedName>
        <fullName evidence="4">Glycoside hydrolase family 3 C-terminal domain-containing protein</fullName>
    </submittedName>
</protein>
<dbReference type="InterPro" id="IPR026891">
    <property type="entry name" value="Fn3-like"/>
</dbReference>
<dbReference type="Pfam" id="PF00933">
    <property type="entry name" value="Glyco_hydro_3"/>
    <property type="match status" value="1"/>
</dbReference>
<dbReference type="Pfam" id="PF14310">
    <property type="entry name" value="Fn3-like"/>
    <property type="match status" value="1"/>
</dbReference>
<evidence type="ECO:0000256" key="1">
    <source>
        <dbReference type="ARBA" id="ARBA00005336"/>
    </source>
</evidence>
<evidence type="ECO:0000313" key="5">
    <source>
        <dbReference type="Proteomes" id="UP001198163"/>
    </source>
</evidence>
<sequence length="759" mass="82940">MARDISELVSKLTLEEKASLCSGLDFWHTKAVERLGIPSVMVSDGPHGLRKQDMKADHLGFNESIKAVCFPAGCALACSFDRDLARELGETLGDECQAQDVAVLLGPAVNIKRSPLCGRNFEYLSEDPFLASRIAASHIAGVQSKNVGTSIKHFAANNQEYRRMTSSSELDERTLREIYLAAFEEAIKEGRPDTVMCSYNRINGVFAAENERLLTKILRDEWGFSGYVMSDWDAVNNRVEGLKAGLDLEMPSSNGVTDREIVEAVRSGKLAERVLDASVARILEKVFKFADNRKERNFDLEKHDALAGRIAEESAVLLKNNGLLPLDPAKAGEVLYVGQFAKKPRYQGGGSSHINSFRVTGALEASAEIAPGVRWVEGFKTDSDAEDPALAAEALAAAKQAKAVVIFAGLPDSYESEGYDRAHMRLPENQNKLIAEIMKVRPETAVVLHNGSPVEMPWASGAAAILEAYLGGQAVGRATSRILFGLANPSGKLAESFPLKLEDTPCFIDFPGDGKTAQYKEGVFVGYRWYDKRKMDVLFPFGHGLSYTSFAYSGLKTDKTSITEGETLSVSVDVENTGKREGKETVQLYVRDTTGSAVRPVRELKGFAKVHLKPGEKKTVSFALDKRAFAWYSQELGDWYAAPGEYAVEIGRSSRDIEASVSVMWNTSQRLPFHVDLNTTIEEILADERTAAVLKPMLDKMEEMFKGGGGEAANEAITPAMINAMIANFPLRALRSFSGAGNEEIEGLLKALNQAASGR</sequence>
<accession>A0AAE3JIE3</accession>
<evidence type="ECO:0000259" key="3">
    <source>
        <dbReference type="SMART" id="SM01217"/>
    </source>
</evidence>
<dbReference type="FunFam" id="2.60.40.10:FF:000495">
    <property type="entry name" value="Periplasmic beta-glucosidase"/>
    <property type="match status" value="1"/>
</dbReference>
<comment type="caution">
    <text evidence="4">The sequence shown here is derived from an EMBL/GenBank/DDBJ whole genome shotgun (WGS) entry which is preliminary data.</text>
</comment>
<dbReference type="Gene3D" id="2.60.40.10">
    <property type="entry name" value="Immunoglobulins"/>
    <property type="match status" value="1"/>
</dbReference>
<dbReference type="InterPro" id="IPR050288">
    <property type="entry name" value="Cellulose_deg_GH3"/>
</dbReference>
<dbReference type="InterPro" id="IPR017853">
    <property type="entry name" value="GH"/>
</dbReference>
<dbReference type="InterPro" id="IPR036881">
    <property type="entry name" value="Glyco_hydro_3_C_sf"/>
</dbReference>
<dbReference type="GO" id="GO:0008422">
    <property type="term" value="F:beta-glucosidase activity"/>
    <property type="evidence" value="ECO:0007669"/>
    <property type="project" value="UniProtKB-ARBA"/>
</dbReference>
<dbReference type="Gene3D" id="3.40.50.1700">
    <property type="entry name" value="Glycoside hydrolase family 3 C-terminal domain"/>
    <property type="match status" value="1"/>
</dbReference>
<dbReference type="InterPro" id="IPR001764">
    <property type="entry name" value="Glyco_hydro_3_N"/>
</dbReference>
<dbReference type="Pfam" id="PF01915">
    <property type="entry name" value="Glyco_hydro_3_C"/>
    <property type="match status" value="1"/>
</dbReference>
<reference evidence="4" key="1">
    <citation type="submission" date="2021-08" db="EMBL/GenBank/DDBJ databases">
        <title>Comparative analyses of Brucepasteria parasyntrophica and Teretinema zuelzerae.</title>
        <authorList>
            <person name="Song Y."/>
            <person name="Brune A."/>
        </authorList>
    </citation>
    <scope>NUCLEOTIDE SEQUENCE</scope>
    <source>
        <strain evidence="4">DSM 1903</strain>
    </source>
</reference>
<dbReference type="EMBL" id="JAINWA010000003">
    <property type="protein sequence ID" value="MCD1655077.1"/>
    <property type="molecule type" value="Genomic_DNA"/>
</dbReference>
<evidence type="ECO:0000313" key="4">
    <source>
        <dbReference type="EMBL" id="MCD1655077.1"/>
    </source>
</evidence>
<keyword evidence="5" id="KW-1185">Reference proteome</keyword>
<gene>
    <name evidence="4" type="ORF">K7J14_10240</name>
</gene>
<dbReference type="InterPro" id="IPR013783">
    <property type="entry name" value="Ig-like_fold"/>
</dbReference>
<dbReference type="RefSeq" id="WP_230755859.1">
    <property type="nucleotide sequence ID" value="NZ_JAINWA010000003.1"/>
</dbReference>